<sequence>MLKHLFLPRSCSLFQLVGRIKMSSAPPAKKAKAETSESSNGSSSSEGGFEEFLKQIEEDRKKAAKSVLEFKFNKKRVRILSKSKEVPEWGKGVIYWTFRDQRIHDNWAFLFAQKLALKNDVPLHFAFCRLPKFLDATLRHFKFIFEGLKETEKECKKLNIQFHFLIGCGKDVLPDFVKKHKLGAVVIDFMPLRGPMAWADELSKSLPDGVPLVQVDAHNIVPVWETSEKLEYAARTIRNKVNGKLPEFLTQYPPVIKHPHSGDLKASPIDWEEAEKTLEVDKSVGPVKWAKPGYRGGMQQLYTFVTKRIKNYGTARNDPNKNALSMLSPWFHFGHISVQRAILEVKKVKGYSESVAAFCEEAIVRRELSDNFCFYNKNYDSIKGAYDWAKKTLKDHSGDKRPYLYTKAELEQGHTHDDLWNAAQNTLINDGKIHGFMRMYWAKKILEWTESPEQALQYAIYLNDKYSLDGRDPNGFVGCMWSICGIHDQGWSERAVFGKIRYMNYEGCKRKFDINGYIIKHGGKVYTKGKENTMDKFLKKKK</sequence>
<dbReference type="FunFam" id="3.40.50.620:FF:000110">
    <property type="entry name" value="Deoxyribodipyrimidine photolyase"/>
    <property type="match status" value="1"/>
</dbReference>
<evidence type="ECO:0000256" key="13">
    <source>
        <dbReference type="ARBA" id="ARBA00059220"/>
    </source>
</evidence>
<evidence type="ECO:0000259" key="16">
    <source>
        <dbReference type="Pfam" id="PF00875"/>
    </source>
</evidence>
<evidence type="ECO:0000256" key="11">
    <source>
        <dbReference type="ARBA" id="ARBA00031671"/>
    </source>
</evidence>
<dbReference type="PROSITE" id="PS01083">
    <property type="entry name" value="DNA_PHOTOLYASES_2_1"/>
    <property type="match status" value="1"/>
</dbReference>
<dbReference type="SUPFAM" id="SSF48173">
    <property type="entry name" value="Cryptochrome/photolyase FAD-binding domain"/>
    <property type="match status" value="1"/>
</dbReference>
<dbReference type="NCBIfam" id="TIGR00591">
    <property type="entry name" value="phr2"/>
    <property type="match status" value="1"/>
</dbReference>
<dbReference type="Proteomes" id="UP001152759">
    <property type="component" value="Chromosome 3"/>
</dbReference>
<keyword evidence="8" id="KW-0238">DNA-binding</keyword>
<dbReference type="PROSITE" id="PS01084">
    <property type="entry name" value="DNA_PHOTOLYASES_2_2"/>
    <property type="match status" value="1"/>
</dbReference>
<dbReference type="GO" id="GO:0000719">
    <property type="term" value="P:photoreactive repair"/>
    <property type="evidence" value="ECO:0007669"/>
    <property type="project" value="TreeGrafter"/>
</dbReference>
<evidence type="ECO:0000256" key="7">
    <source>
        <dbReference type="ARBA" id="ARBA00022827"/>
    </source>
</evidence>
<evidence type="ECO:0000256" key="8">
    <source>
        <dbReference type="ARBA" id="ARBA00023125"/>
    </source>
</evidence>
<dbReference type="EC" id="4.1.99.3" evidence="3"/>
<dbReference type="SUPFAM" id="SSF52425">
    <property type="entry name" value="Cryptochrome/photolyase, N-terminal domain"/>
    <property type="match status" value="1"/>
</dbReference>
<dbReference type="GO" id="GO:0003677">
    <property type="term" value="F:DNA binding"/>
    <property type="evidence" value="ECO:0007669"/>
    <property type="project" value="UniProtKB-KW"/>
</dbReference>
<dbReference type="InterPro" id="IPR036134">
    <property type="entry name" value="Crypto/Photolyase_FAD-like_sf"/>
</dbReference>
<dbReference type="FunFam" id="1.25.40.80:FF:000004">
    <property type="entry name" value="Deoxyribodipyrimidine photolyase"/>
    <property type="match status" value="1"/>
</dbReference>
<feature type="compositionally biased region" description="Low complexity" evidence="15">
    <location>
        <begin position="36"/>
        <end position="47"/>
    </location>
</feature>
<dbReference type="InterPro" id="IPR032673">
    <property type="entry name" value="DNA_photolyase_2_CS"/>
</dbReference>
<name>A0A9P0AA75_BEMTA</name>
<reference evidence="17" key="1">
    <citation type="submission" date="2021-12" db="EMBL/GenBank/DDBJ databases">
        <authorList>
            <person name="King R."/>
        </authorList>
    </citation>
    <scope>NUCLEOTIDE SEQUENCE</scope>
</reference>
<organism evidence="17 18">
    <name type="scientific">Bemisia tabaci</name>
    <name type="common">Sweetpotato whitefly</name>
    <name type="synonym">Aleurodes tabaci</name>
    <dbReference type="NCBI Taxonomy" id="7038"/>
    <lineage>
        <taxon>Eukaryota</taxon>
        <taxon>Metazoa</taxon>
        <taxon>Ecdysozoa</taxon>
        <taxon>Arthropoda</taxon>
        <taxon>Hexapoda</taxon>
        <taxon>Insecta</taxon>
        <taxon>Pterygota</taxon>
        <taxon>Neoptera</taxon>
        <taxon>Paraneoptera</taxon>
        <taxon>Hemiptera</taxon>
        <taxon>Sternorrhyncha</taxon>
        <taxon>Aleyrodoidea</taxon>
        <taxon>Aleyrodidae</taxon>
        <taxon>Aleyrodinae</taxon>
        <taxon>Bemisia</taxon>
    </lineage>
</organism>
<gene>
    <name evidence="17" type="ORF">BEMITA_LOCUS6469</name>
</gene>
<dbReference type="InterPro" id="IPR014729">
    <property type="entry name" value="Rossmann-like_a/b/a_fold"/>
</dbReference>
<dbReference type="GO" id="GO:0003904">
    <property type="term" value="F:deoxyribodipyrimidine photo-lyase activity"/>
    <property type="evidence" value="ECO:0007669"/>
    <property type="project" value="UniProtKB-EC"/>
</dbReference>
<feature type="domain" description="Photolyase/cryptochrome alpha/beta" evidence="16">
    <location>
        <begin position="93"/>
        <end position="250"/>
    </location>
</feature>
<evidence type="ECO:0000256" key="12">
    <source>
        <dbReference type="ARBA" id="ARBA00033999"/>
    </source>
</evidence>
<dbReference type="InterPro" id="IPR008148">
    <property type="entry name" value="DNA_photolyase_2"/>
</dbReference>
<keyword evidence="18" id="KW-1185">Reference proteome</keyword>
<keyword evidence="10" id="KW-0456">Lyase</keyword>
<dbReference type="InterPro" id="IPR036155">
    <property type="entry name" value="Crypto/Photolyase_N_sf"/>
</dbReference>
<dbReference type="InterPro" id="IPR006050">
    <property type="entry name" value="DNA_photolyase_N"/>
</dbReference>
<evidence type="ECO:0000256" key="5">
    <source>
        <dbReference type="ARBA" id="ARBA00022630"/>
    </source>
</evidence>
<comment type="cofactor">
    <cofactor evidence="1">
        <name>FAD</name>
        <dbReference type="ChEBI" id="CHEBI:57692"/>
    </cofactor>
</comment>
<feature type="region of interest" description="Disordered" evidence="15">
    <location>
        <begin position="27"/>
        <end position="48"/>
    </location>
</feature>
<evidence type="ECO:0000313" key="17">
    <source>
        <dbReference type="EMBL" id="CAH0387453.1"/>
    </source>
</evidence>
<dbReference type="Gene3D" id="1.25.40.80">
    <property type="match status" value="1"/>
</dbReference>
<evidence type="ECO:0000256" key="1">
    <source>
        <dbReference type="ARBA" id="ARBA00001974"/>
    </source>
</evidence>
<dbReference type="FunFam" id="1.10.579.10:FF:000002">
    <property type="entry name" value="Deoxyribodipyrimidine photolyase"/>
    <property type="match status" value="1"/>
</dbReference>
<evidence type="ECO:0000313" key="18">
    <source>
        <dbReference type="Proteomes" id="UP001152759"/>
    </source>
</evidence>
<dbReference type="PANTHER" id="PTHR10211:SF0">
    <property type="entry name" value="DEOXYRIBODIPYRIMIDINE PHOTO-LYASE"/>
    <property type="match status" value="1"/>
</dbReference>
<keyword evidence="6" id="KW-0227">DNA damage</keyword>
<evidence type="ECO:0000256" key="6">
    <source>
        <dbReference type="ARBA" id="ARBA00022763"/>
    </source>
</evidence>
<dbReference type="AlphaFoldDB" id="A0A9P0AA75"/>
<evidence type="ECO:0000256" key="14">
    <source>
        <dbReference type="ARBA" id="ARBA00083107"/>
    </source>
</evidence>
<comment type="similarity">
    <text evidence="2">Belongs to the DNA photolyase class-2 family.</text>
</comment>
<evidence type="ECO:0000256" key="4">
    <source>
        <dbReference type="ARBA" id="ARBA00014046"/>
    </source>
</evidence>
<evidence type="ECO:0000256" key="2">
    <source>
        <dbReference type="ARBA" id="ARBA00006409"/>
    </source>
</evidence>
<dbReference type="InterPro" id="IPR052219">
    <property type="entry name" value="Photolyase_Class-2"/>
</dbReference>
<evidence type="ECO:0000256" key="10">
    <source>
        <dbReference type="ARBA" id="ARBA00023239"/>
    </source>
</evidence>
<keyword evidence="9" id="KW-0234">DNA repair</keyword>
<dbReference type="EMBL" id="OU963864">
    <property type="protein sequence ID" value="CAH0387453.1"/>
    <property type="molecule type" value="Genomic_DNA"/>
</dbReference>
<proteinExistence type="inferred from homology"/>
<evidence type="ECO:0000256" key="9">
    <source>
        <dbReference type="ARBA" id="ARBA00023204"/>
    </source>
</evidence>
<protein>
    <recommendedName>
        <fullName evidence="4">Deoxyribodipyrimidine photo-lyase</fullName>
        <ecNumber evidence="3">4.1.99.3</ecNumber>
    </recommendedName>
    <alternativeName>
        <fullName evidence="11">DNA photolyase</fullName>
    </alternativeName>
    <alternativeName>
        <fullName evidence="14">Photoreactivating enzyme</fullName>
    </alternativeName>
</protein>
<evidence type="ECO:0000256" key="15">
    <source>
        <dbReference type="SAM" id="MobiDB-lite"/>
    </source>
</evidence>
<dbReference type="PANTHER" id="PTHR10211">
    <property type="entry name" value="DEOXYRIBODIPYRIMIDINE PHOTOLYASE"/>
    <property type="match status" value="1"/>
</dbReference>
<evidence type="ECO:0000256" key="3">
    <source>
        <dbReference type="ARBA" id="ARBA00013149"/>
    </source>
</evidence>
<dbReference type="GO" id="GO:0009650">
    <property type="term" value="P:UV protection"/>
    <property type="evidence" value="ECO:0007669"/>
    <property type="project" value="UniProtKB-ARBA"/>
</dbReference>
<keyword evidence="7" id="KW-0274">FAD</keyword>
<dbReference type="Gene3D" id="3.40.50.620">
    <property type="entry name" value="HUPs"/>
    <property type="match status" value="1"/>
</dbReference>
<accession>A0A9P0AA75</accession>
<comment type="function">
    <text evidence="13">Involved in repair of UV radiation-induced DNA damage. Catalyzes the light-dependent monomerization (300-600 nm) of cyclobutyl pyrimidine dimers (in cis-syn configuration), which are formed between adjacent bases on the same DNA strand upon exposure to ultraviolet radiation.</text>
</comment>
<dbReference type="Pfam" id="PF00875">
    <property type="entry name" value="DNA_photolyase"/>
    <property type="match status" value="1"/>
</dbReference>
<keyword evidence="5" id="KW-0285">Flavoprotein</keyword>
<comment type="catalytic activity">
    <reaction evidence="12">
        <text>cyclobutadipyrimidine (in DNA) = 2 pyrimidine residues (in DNA).</text>
        <dbReference type="EC" id="4.1.99.3"/>
    </reaction>
</comment>
<dbReference type="Gene3D" id="1.10.579.10">
    <property type="entry name" value="DNA Cyclobutane Dipyrimidine Photolyase, subunit A, domain 3"/>
    <property type="match status" value="1"/>
</dbReference>